<dbReference type="CDD" id="cd00383">
    <property type="entry name" value="trans_reg_C"/>
    <property type="match status" value="1"/>
</dbReference>
<keyword evidence="5" id="KW-0804">Transcription</keyword>
<dbReference type="SUPFAM" id="SSF46894">
    <property type="entry name" value="C-terminal effector domain of the bipartite response regulators"/>
    <property type="match status" value="1"/>
</dbReference>
<dbReference type="InterPro" id="IPR016032">
    <property type="entry name" value="Sig_transdc_resp-reg_C-effctor"/>
</dbReference>
<dbReference type="GO" id="GO:0032993">
    <property type="term" value="C:protein-DNA complex"/>
    <property type="evidence" value="ECO:0007669"/>
    <property type="project" value="TreeGrafter"/>
</dbReference>
<keyword evidence="11" id="KW-1185">Reference proteome</keyword>
<dbReference type="RefSeq" id="WP_085515675.1">
    <property type="nucleotide sequence ID" value="NZ_FXAW01000001.1"/>
</dbReference>
<dbReference type="InterPro" id="IPR039420">
    <property type="entry name" value="WalR-like"/>
</dbReference>
<dbReference type="InterPro" id="IPR011006">
    <property type="entry name" value="CheY-like_superfamily"/>
</dbReference>
<keyword evidence="3" id="KW-0805">Transcription regulation</keyword>
<evidence type="ECO:0000259" key="8">
    <source>
        <dbReference type="PROSITE" id="PS50110"/>
    </source>
</evidence>
<dbReference type="PANTHER" id="PTHR48111:SF1">
    <property type="entry name" value="TWO-COMPONENT RESPONSE REGULATOR ORR33"/>
    <property type="match status" value="1"/>
</dbReference>
<reference evidence="11" key="1">
    <citation type="submission" date="2017-04" db="EMBL/GenBank/DDBJ databases">
        <authorList>
            <person name="Varghese N."/>
            <person name="Submissions S."/>
        </authorList>
    </citation>
    <scope>NUCLEOTIDE SEQUENCE [LARGE SCALE GENOMIC DNA]</scope>
    <source>
        <strain evidence="11">DSM 4125</strain>
    </source>
</reference>
<feature type="DNA-binding region" description="OmpR/PhoB-type" evidence="7">
    <location>
        <begin position="136"/>
        <end position="232"/>
    </location>
</feature>
<keyword evidence="4 7" id="KW-0238">DNA-binding</keyword>
<dbReference type="SMART" id="SM00448">
    <property type="entry name" value="REC"/>
    <property type="match status" value="1"/>
</dbReference>
<dbReference type="STRING" id="1028.SAMN05661096_00689"/>
<dbReference type="SMART" id="SM00862">
    <property type="entry name" value="Trans_reg_C"/>
    <property type="match status" value="1"/>
</dbReference>
<dbReference type="PANTHER" id="PTHR48111">
    <property type="entry name" value="REGULATOR OF RPOS"/>
    <property type="match status" value="1"/>
</dbReference>
<accession>A0A1X7IIJ4</accession>
<dbReference type="SUPFAM" id="SSF52172">
    <property type="entry name" value="CheY-like"/>
    <property type="match status" value="1"/>
</dbReference>
<evidence type="ECO:0000256" key="7">
    <source>
        <dbReference type="PROSITE-ProRule" id="PRU01091"/>
    </source>
</evidence>
<dbReference type="GO" id="GO:0006355">
    <property type="term" value="P:regulation of DNA-templated transcription"/>
    <property type="evidence" value="ECO:0007669"/>
    <property type="project" value="InterPro"/>
</dbReference>
<dbReference type="Proteomes" id="UP000193804">
    <property type="component" value="Unassembled WGS sequence"/>
</dbReference>
<gene>
    <name evidence="10" type="ORF">SAMN05661096_00689</name>
</gene>
<proteinExistence type="predicted"/>
<name>A0A1X7IIJ4_9BACT</name>
<evidence type="ECO:0000313" key="11">
    <source>
        <dbReference type="Proteomes" id="UP000193804"/>
    </source>
</evidence>
<dbReference type="CDD" id="cd00156">
    <property type="entry name" value="REC"/>
    <property type="match status" value="1"/>
</dbReference>
<feature type="domain" description="Response regulatory" evidence="8">
    <location>
        <begin position="6"/>
        <end position="124"/>
    </location>
</feature>
<dbReference type="Gene3D" id="1.10.10.10">
    <property type="entry name" value="Winged helix-like DNA-binding domain superfamily/Winged helix DNA-binding domain"/>
    <property type="match status" value="1"/>
</dbReference>
<evidence type="ECO:0000256" key="4">
    <source>
        <dbReference type="ARBA" id="ARBA00023125"/>
    </source>
</evidence>
<evidence type="ECO:0000256" key="1">
    <source>
        <dbReference type="ARBA" id="ARBA00022553"/>
    </source>
</evidence>
<keyword evidence="1" id="KW-0597">Phosphoprotein</keyword>
<dbReference type="GO" id="GO:0000156">
    <property type="term" value="F:phosphorelay response regulator activity"/>
    <property type="evidence" value="ECO:0007669"/>
    <property type="project" value="TreeGrafter"/>
</dbReference>
<sequence>MQQRKTAVIADDDKETLRDLVKILESENFNVALALDTQHAIQLINRHQPLLVISEIANKNYDGISLFNYLKKEASISELEPKIIALTSNNEEQNEILSYESGIDFFLRKPLRKNAFKKRLLKFFGAEENIFHLKPLDEYAIRDLYFDMKKRLLFKLPAKELLQIQSKSYEILLFLARFPNQVFSREQLMHVIWGSSSKVTLRSVDIHILKIRQLLGEGYIKTIKGVGYLFCDKK</sequence>
<protein>
    <submittedName>
        <fullName evidence="10">Two-component system, OmpR family, alkaline phosphatase synthesis response regulator PhoP</fullName>
    </submittedName>
</protein>
<evidence type="ECO:0000313" key="10">
    <source>
        <dbReference type="EMBL" id="SMG14573.1"/>
    </source>
</evidence>
<dbReference type="PROSITE" id="PS51755">
    <property type="entry name" value="OMPR_PHOB"/>
    <property type="match status" value="1"/>
</dbReference>
<dbReference type="AlphaFoldDB" id="A0A1X7IIJ4"/>
<dbReference type="Pfam" id="PF00486">
    <property type="entry name" value="Trans_reg_C"/>
    <property type="match status" value="1"/>
</dbReference>
<dbReference type="InterPro" id="IPR001867">
    <property type="entry name" value="OmpR/PhoB-type_DNA-bd"/>
</dbReference>
<dbReference type="GO" id="GO:0000976">
    <property type="term" value="F:transcription cis-regulatory region binding"/>
    <property type="evidence" value="ECO:0007669"/>
    <property type="project" value="TreeGrafter"/>
</dbReference>
<dbReference type="InterPro" id="IPR036388">
    <property type="entry name" value="WH-like_DNA-bd_sf"/>
</dbReference>
<dbReference type="OrthoDB" id="9790442at2"/>
<evidence type="ECO:0000259" key="9">
    <source>
        <dbReference type="PROSITE" id="PS51755"/>
    </source>
</evidence>
<dbReference type="GO" id="GO:0005829">
    <property type="term" value="C:cytosol"/>
    <property type="evidence" value="ECO:0007669"/>
    <property type="project" value="TreeGrafter"/>
</dbReference>
<dbReference type="InterPro" id="IPR001789">
    <property type="entry name" value="Sig_transdc_resp-reg_receiver"/>
</dbReference>
<feature type="domain" description="OmpR/PhoB-type" evidence="9">
    <location>
        <begin position="136"/>
        <end position="232"/>
    </location>
</feature>
<evidence type="ECO:0000256" key="2">
    <source>
        <dbReference type="ARBA" id="ARBA00023012"/>
    </source>
</evidence>
<evidence type="ECO:0000256" key="3">
    <source>
        <dbReference type="ARBA" id="ARBA00023015"/>
    </source>
</evidence>
<dbReference type="PROSITE" id="PS50110">
    <property type="entry name" value="RESPONSE_REGULATORY"/>
    <property type="match status" value="1"/>
</dbReference>
<dbReference type="Pfam" id="PF00072">
    <property type="entry name" value="Response_reg"/>
    <property type="match status" value="1"/>
</dbReference>
<dbReference type="EMBL" id="FXAW01000001">
    <property type="protein sequence ID" value="SMG14573.1"/>
    <property type="molecule type" value="Genomic_DNA"/>
</dbReference>
<evidence type="ECO:0000256" key="6">
    <source>
        <dbReference type="PROSITE-ProRule" id="PRU00169"/>
    </source>
</evidence>
<comment type="caution">
    <text evidence="6">Lacks conserved residue(s) required for the propagation of feature annotation.</text>
</comment>
<dbReference type="Gene3D" id="3.40.50.2300">
    <property type="match status" value="1"/>
</dbReference>
<evidence type="ECO:0000256" key="5">
    <source>
        <dbReference type="ARBA" id="ARBA00023163"/>
    </source>
</evidence>
<organism evidence="10 11">
    <name type="scientific">Marivirga sericea</name>
    <dbReference type="NCBI Taxonomy" id="1028"/>
    <lineage>
        <taxon>Bacteria</taxon>
        <taxon>Pseudomonadati</taxon>
        <taxon>Bacteroidota</taxon>
        <taxon>Cytophagia</taxon>
        <taxon>Cytophagales</taxon>
        <taxon>Marivirgaceae</taxon>
        <taxon>Marivirga</taxon>
    </lineage>
</organism>
<keyword evidence="2" id="KW-0902">Two-component regulatory system</keyword>